<dbReference type="PANTHER" id="PTHR22939:SF129">
    <property type="entry name" value="SERINE PROTEASE HTRA2, MITOCHONDRIAL"/>
    <property type="match status" value="1"/>
</dbReference>
<name>A0A1V5SJG8_9BACT</name>
<accession>A0A1V5SJG8</accession>
<evidence type="ECO:0000256" key="4">
    <source>
        <dbReference type="SAM" id="SignalP"/>
    </source>
</evidence>
<dbReference type="AlphaFoldDB" id="A0A1V5SJG8"/>
<dbReference type="CDD" id="cd10839">
    <property type="entry name" value="cpPDZ1_DegP-like"/>
    <property type="match status" value="1"/>
</dbReference>
<evidence type="ECO:0000256" key="2">
    <source>
        <dbReference type="ARBA" id="ARBA00022670"/>
    </source>
</evidence>
<dbReference type="Pfam" id="PF13180">
    <property type="entry name" value="PDZ_2"/>
    <property type="match status" value="2"/>
</dbReference>
<protein>
    <submittedName>
        <fullName evidence="6">Putative periplasmic serine endoprotease DegP-like</fullName>
        <ecNumber evidence="6">3.4.21.107</ecNumber>
    </submittedName>
</protein>
<feature type="signal peptide" evidence="4">
    <location>
        <begin position="1"/>
        <end position="27"/>
    </location>
</feature>
<evidence type="ECO:0000259" key="5">
    <source>
        <dbReference type="PROSITE" id="PS50106"/>
    </source>
</evidence>
<feature type="domain" description="PDZ" evidence="5">
    <location>
        <begin position="349"/>
        <end position="454"/>
    </location>
</feature>
<keyword evidence="2 6" id="KW-0645">Protease</keyword>
<dbReference type="InterPro" id="IPR036034">
    <property type="entry name" value="PDZ_sf"/>
</dbReference>
<dbReference type="PRINTS" id="PR00834">
    <property type="entry name" value="PROTEASES2C"/>
</dbReference>
<dbReference type="Proteomes" id="UP000485569">
    <property type="component" value="Unassembled WGS sequence"/>
</dbReference>
<dbReference type="Gene3D" id="2.40.10.120">
    <property type="match status" value="1"/>
</dbReference>
<dbReference type="EC" id="3.4.21.107" evidence="6"/>
<dbReference type="InterPro" id="IPR001478">
    <property type="entry name" value="PDZ"/>
</dbReference>
<gene>
    <name evidence="6" type="primary">mucD_1</name>
    <name evidence="6" type="ORF">BWY41_01943</name>
</gene>
<dbReference type="Pfam" id="PF13365">
    <property type="entry name" value="Trypsin_2"/>
    <property type="match status" value="1"/>
</dbReference>
<feature type="domain" description="PDZ" evidence="5">
    <location>
        <begin position="252"/>
        <end position="321"/>
    </location>
</feature>
<dbReference type="PANTHER" id="PTHR22939">
    <property type="entry name" value="SERINE PROTEASE FAMILY S1C HTRA-RELATED"/>
    <property type="match status" value="1"/>
</dbReference>
<feature type="chain" id="PRO_5012731628" evidence="4">
    <location>
        <begin position="28"/>
        <end position="467"/>
    </location>
</feature>
<dbReference type="PROSITE" id="PS50106">
    <property type="entry name" value="PDZ"/>
    <property type="match status" value="2"/>
</dbReference>
<keyword evidence="3 6" id="KW-0378">Hydrolase</keyword>
<dbReference type="InterPro" id="IPR001940">
    <property type="entry name" value="Peptidase_S1C"/>
</dbReference>
<dbReference type="GO" id="GO:0004252">
    <property type="term" value="F:serine-type endopeptidase activity"/>
    <property type="evidence" value="ECO:0007669"/>
    <property type="project" value="InterPro"/>
</dbReference>
<dbReference type="SUPFAM" id="SSF50156">
    <property type="entry name" value="PDZ domain-like"/>
    <property type="match status" value="2"/>
</dbReference>
<dbReference type="SMART" id="SM00228">
    <property type="entry name" value="PDZ"/>
    <property type="match status" value="2"/>
</dbReference>
<reference evidence="6" key="1">
    <citation type="submission" date="2017-02" db="EMBL/GenBank/DDBJ databases">
        <title>Delving into the versatile metabolic prowess of the omnipresent phylum Bacteroidetes.</title>
        <authorList>
            <person name="Nobu M.K."/>
            <person name="Mei R."/>
            <person name="Narihiro T."/>
            <person name="Kuroda K."/>
            <person name="Liu W.-T."/>
        </authorList>
    </citation>
    <scope>NUCLEOTIDE SEQUENCE</scope>
    <source>
        <strain evidence="6">ADurb.Bin276</strain>
    </source>
</reference>
<dbReference type="GO" id="GO:0006508">
    <property type="term" value="P:proteolysis"/>
    <property type="evidence" value="ECO:0007669"/>
    <property type="project" value="UniProtKB-KW"/>
</dbReference>
<organism evidence="6">
    <name type="scientific">Candidatus Atribacter allofermentans</name>
    <dbReference type="NCBI Taxonomy" id="1852833"/>
    <lineage>
        <taxon>Bacteria</taxon>
        <taxon>Pseudomonadati</taxon>
        <taxon>Atribacterota</taxon>
        <taxon>Atribacteria</taxon>
        <taxon>Atribacterales</taxon>
        <taxon>Atribacteraceae</taxon>
        <taxon>Atribacter</taxon>
    </lineage>
</organism>
<dbReference type="Gene3D" id="2.30.42.10">
    <property type="match status" value="2"/>
</dbReference>
<dbReference type="InterPro" id="IPR009003">
    <property type="entry name" value="Peptidase_S1_PA"/>
</dbReference>
<keyword evidence="4" id="KW-0732">Signal</keyword>
<evidence type="ECO:0000256" key="1">
    <source>
        <dbReference type="ARBA" id="ARBA00010541"/>
    </source>
</evidence>
<comment type="caution">
    <text evidence="6">The sequence shown here is derived from an EMBL/GenBank/DDBJ whole genome shotgun (WGS) entry which is preliminary data.</text>
</comment>
<evidence type="ECO:0000313" key="6">
    <source>
        <dbReference type="EMBL" id="OQA54690.1"/>
    </source>
</evidence>
<dbReference type="SUPFAM" id="SSF50494">
    <property type="entry name" value="Trypsin-like serine proteases"/>
    <property type="match status" value="1"/>
</dbReference>
<proteinExistence type="inferred from homology"/>
<evidence type="ECO:0000256" key="3">
    <source>
        <dbReference type="ARBA" id="ARBA00022801"/>
    </source>
</evidence>
<sequence length="467" mass="50373">MFKNKKLHYGFLLSMFVFFTLSSFSWAATVLPEVNDIIPDIVDRVSPSVVNVNTSKTMTVTSPFAPFAPFFDQIPEQFQREVPQRGIGTGFIFREDGYIITNNHVVEGADEIKVTLLDGREFSGKVIGADSLTDIAVVKVEAENLPTLSLGDSDTARVGEFVVAIGNPYGLSHTVTMGVLSAKGRAVPSGDSGQEYENFLQTDAAINPGNSGGPLLNLDGEVIGINTAIIPFAQGVGFAIPINMAKSILDQLIEKGKVVRSWLGVYIQNVTPEIGKQFGYEGTTGALVADVIENGPAAKANFQRGDIILSVNDQEITDTKHLQNTIRSLKPGDSANIQVWRNGEKKTIEVQLEELEDETAIIPSVDITPQKVDLGMDISEITADLQQKYGFTESKGVVVVLITPGGPAEEAGLRAGDVILQINRIDVSSVEEFKAVLNKVEPGDTAILLISRAGRTLFVPVKAIEKK</sequence>
<dbReference type="EMBL" id="MWBQ01000201">
    <property type="protein sequence ID" value="OQA54690.1"/>
    <property type="molecule type" value="Genomic_DNA"/>
</dbReference>
<comment type="similarity">
    <text evidence="1">Belongs to the peptidase S1C family.</text>
</comment>